<dbReference type="Gene3D" id="1.10.40.40">
    <property type="entry name" value="Deoxyribonucleotidase, domain 2"/>
    <property type="match status" value="1"/>
</dbReference>
<dbReference type="PANTHER" id="PTHR16504:SF4">
    <property type="entry name" value="5'(3')-DEOXYRIBONUCLEOTIDASE"/>
    <property type="match status" value="1"/>
</dbReference>
<dbReference type="GO" id="GO:0009223">
    <property type="term" value="P:pyrimidine deoxyribonucleotide catabolic process"/>
    <property type="evidence" value="ECO:0007669"/>
    <property type="project" value="TreeGrafter"/>
</dbReference>
<evidence type="ECO:0000313" key="3">
    <source>
        <dbReference type="EMBL" id="TFE85694.1"/>
    </source>
</evidence>
<dbReference type="PANTHER" id="PTHR16504">
    <property type="entry name" value="5'(3')-DEOXYRIBONUCLEOTIDASE"/>
    <property type="match status" value="1"/>
</dbReference>
<sequence length="174" mass="20060">MDEVIADMVSKHLQMYNQHFGQSLTKRDLHGVKLRKFVPAEQVPLLTEWIYAADFFRDLAVMPGSQEVVQALMERYEIFITTAAMEYPTSFPAKYAWLKEHFPFIPDSHLVFCGDKSIVHADFLIDDNARHFPGFSGKGILFSAPHNMLETAYTRVNDWQEVARMFLQGEPSRS</sequence>
<accession>A0A4Y8PWX2</accession>
<dbReference type="EMBL" id="MYFO01000024">
    <property type="protein sequence ID" value="TFE85694.1"/>
    <property type="molecule type" value="Genomic_DNA"/>
</dbReference>
<dbReference type="Gene3D" id="3.40.50.1000">
    <property type="entry name" value="HAD superfamily/HAD-like"/>
    <property type="match status" value="1"/>
</dbReference>
<comment type="caution">
    <text evidence="3">The sequence shown here is derived from an EMBL/GenBank/DDBJ whole genome shotgun (WGS) entry which is preliminary data.</text>
</comment>
<dbReference type="OrthoDB" id="278110at2"/>
<reference evidence="3 4" key="1">
    <citation type="submission" date="2017-03" db="EMBL/GenBank/DDBJ databases">
        <title>Isolation of Levoglucosan Utilizing Bacteria.</title>
        <authorList>
            <person name="Arya A.S."/>
        </authorList>
    </citation>
    <scope>NUCLEOTIDE SEQUENCE [LARGE SCALE GENOMIC DNA]</scope>
    <source>
        <strain evidence="3 4">MEC069</strain>
    </source>
</reference>
<dbReference type="GO" id="GO:0008253">
    <property type="term" value="F:5'-nucleotidase activity"/>
    <property type="evidence" value="ECO:0007669"/>
    <property type="project" value="InterPro"/>
</dbReference>
<dbReference type="SUPFAM" id="SSF56784">
    <property type="entry name" value="HAD-like"/>
    <property type="match status" value="1"/>
</dbReference>
<dbReference type="InterPro" id="IPR010708">
    <property type="entry name" value="5'(3')-deoxyribonucleotidase"/>
</dbReference>
<keyword evidence="4" id="KW-1185">Reference proteome</keyword>
<name>A0A4Y8PWX2_9BACL</name>
<dbReference type="Proteomes" id="UP000298246">
    <property type="component" value="Unassembled WGS sequence"/>
</dbReference>
<comment type="similarity">
    <text evidence="1">Belongs to the 5'(3')-deoxyribonucleotidase family.</text>
</comment>
<evidence type="ECO:0000256" key="1">
    <source>
        <dbReference type="ARBA" id="ARBA00009589"/>
    </source>
</evidence>
<evidence type="ECO:0000256" key="2">
    <source>
        <dbReference type="PIRSR" id="PIRSR610708-1"/>
    </source>
</evidence>
<evidence type="ECO:0000313" key="4">
    <source>
        <dbReference type="Proteomes" id="UP000298246"/>
    </source>
</evidence>
<gene>
    <name evidence="3" type="ORF">B5M42_16845</name>
</gene>
<dbReference type="InterPro" id="IPR023214">
    <property type="entry name" value="HAD_sf"/>
</dbReference>
<proteinExistence type="inferred from homology"/>
<organism evidence="3 4">
    <name type="scientific">Paenibacillus athensensis</name>
    <dbReference type="NCBI Taxonomy" id="1967502"/>
    <lineage>
        <taxon>Bacteria</taxon>
        <taxon>Bacillati</taxon>
        <taxon>Bacillota</taxon>
        <taxon>Bacilli</taxon>
        <taxon>Bacillales</taxon>
        <taxon>Paenibacillaceae</taxon>
        <taxon>Paenibacillus</taxon>
    </lineage>
</organism>
<dbReference type="InterPro" id="IPR036412">
    <property type="entry name" value="HAD-like_sf"/>
</dbReference>
<protein>
    <submittedName>
        <fullName evidence="3">5'-3'-deoxyribonucleotidase</fullName>
    </submittedName>
</protein>
<dbReference type="Pfam" id="PF06941">
    <property type="entry name" value="NT5C"/>
    <property type="match status" value="1"/>
</dbReference>
<feature type="active site" description="Proton donor" evidence="2">
    <location>
        <position position="2"/>
    </location>
</feature>
<dbReference type="AlphaFoldDB" id="A0A4Y8PWX2"/>